<feature type="signal peptide" evidence="2">
    <location>
        <begin position="1"/>
        <end position="17"/>
    </location>
</feature>
<dbReference type="InterPro" id="IPR036728">
    <property type="entry name" value="PBP_GOBP_sf"/>
</dbReference>
<protein>
    <submittedName>
        <fullName evidence="3">General odorant-binding protein 56h</fullName>
    </submittedName>
</protein>
<dbReference type="Proteomes" id="UP000078542">
    <property type="component" value="Unassembled WGS sequence"/>
</dbReference>
<dbReference type="InterPro" id="IPR006170">
    <property type="entry name" value="PBP/GOBP"/>
</dbReference>
<organism evidence="3 4">
    <name type="scientific">Cyphomyrmex costatus</name>
    <dbReference type="NCBI Taxonomy" id="456900"/>
    <lineage>
        <taxon>Eukaryota</taxon>
        <taxon>Metazoa</taxon>
        <taxon>Ecdysozoa</taxon>
        <taxon>Arthropoda</taxon>
        <taxon>Hexapoda</taxon>
        <taxon>Insecta</taxon>
        <taxon>Pterygota</taxon>
        <taxon>Neoptera</taxon>
        <taxon>Endopterygota</taxon>
        <taxon>Hymenoptera</taxon>
        <taxon>Apocrita</taxon>
        <taxon>Aculeata</taxon>
        <taxon>Formicoidea</taxon>
        <taxon>Formicidae</taxon>
        <taxon>Myrmicinae</taxon>
        <taxon>Cyphomyrmex</taxon>
    </lineage>
</organism>
<dbReference type="SUPFAM" id="SSF47565">
    <property type="entry name" value="Insect pheromone/odorant-binding proteins"/>
    <property type="match status" value="1"/>
</dbReference>
<dbReference type="GO" id="GO:0007608">
    <property type="term" value="P:sensory perception of smell"/>
    <property type="evidence" value="ECO:0007669"/>
    <property type="project" value="TreeGrafter"/>
</dbReference>
<dbReference type="OrthoDB" id="7665616at2759"/>
<dbReference type="PANTHER" id="PTHR11857">
    <property type="entry name" value="ODORANT BINDING PROTEIN-RELATED"/>
    <property type="match status" value="1"/>
</dbReference>
<dbReference type="KEGG" id="ccoa:108776083"/>
<evidence type="ECO:0000313" key="3">
    <source>
        <dbReference type="EMBL" id="KYN00218.1"/>
    </source>
</evidence>
<gene>
    <name evidence="3" type="ORF">ALC62_09013</name>
</gene>
<dbReference type="GO" id="GO:0005615">
    <property type="term" value="C:extracellular space"/>
    <property type="evidence" value="ECO:0007669"/>
    <property type="project" value="TreeGrafter"/>
</dbReference>
<dbReference type="CDD" id="cd23992">
    <property type="entry name" value="PBP_GOBP"/>
    <property type="match status" value="1"/>
</dbReference>
<evidence type="ECO:0000256" key="1">
    <source>
        <dbReference type="ARBA" id="ARBA00022729"/>
    </source>
</evidence>
<reference evidence="3 4" key="1">
    <citation type="submission" date="2016-03" db="EMBL/GenBank/DDBJ databases">
        <title>Cyphomyrmex costatus WGS genome.</title>
        <authorList>
            <person name="Nygaard S."/>
            <person name="Hu H."/>
            <person name="Boomsma J."/>
            <person name="Zhang G."/>
        </authorList>
    </citation>
    <scope>NUCLEOTIDE SEQUENCE [LARGE SCALE GENOMIC DNA]</scope>
    <source>
        <strain evidence="3">MS0001</strain>
        <tissue evidence="3">Whole body</tissue>
    </source>
</reference>
<keyword evidence="1 2" id="KW-0732">Signal</keyword>
<dbReference type="GO" id="GO:0005549">
    <property type="term" value="F:odorant binding"/>
    <property type="evidence" value="ECO:0007669"/>
    <property type="project" value="InterPro"/>
</dbReference>
<name>A0A151IG81_9HYME</name>
<dbReference type="AlphaFoldDB" id="A0A151IG81"/>
<sequence length="137" mass="15722">MKTIVILFAISFVAVLGHREWTEEERKQFEEYKESCISESGVDRNAVAKRGETDENDEKINCFRTCLLKKYGTLNADGEFNVEVARVNLAKYEASEEKIEEVINACKDVTGTGCEKGRNVFKCLMQFKDHHHDTHLD</sequence>
<evidence type="ECO:0000256" key="2">
    <source>
        <dbReference type="SAM" id="SignalP"/>
    </source>
</evidence>
<dbReference type="Gene3D" id="1.10.238.20">
    <property type="entry name" value="Pheromone/general odorant binding protein domain"/>
    <property type="match status" value="1"/>
</dbReference>
<proteinExistence type="predicted"/>
<dbReference type="SMART" id="SM00708">
    <property type="entry name" value="PhBP"/>
    <property type="match status" value="1"/>
</dbReference>
<dbReference type="Pfam" id="PF01395">
    <property type="entry name" value="PBP_GOBP"/>
    <property type="match status" value="1"/>
</dbReference>
<dbReference type="EMBL" id="KQ977739">
    <property type="protein sequence ID" value="KYN00218.1"/>
    <property type="molecule type" value="Genomic_DNA"/>
</dbReference>
<feature type="chain" id="PRO_5007582140" evidence="2">
    <location>
        <begin position="18"/>
        <end position="137"/>
    </location>
</feature>
<evidence type="ECO:0000313" key="4">
    <source>
        <dbReference type="Proteomes" id="UP000078542"/>
    </source>
</evidence>
<keyword evidence="4" id="KW-1185">Reference proteome</keyword>
<accession>A0A151IG81</accession>